<accession>A0A1C7Z008</accession>
<dbReference type="AlphaFoldDB" id="A0A1C7Z008"/>
<gene>
    <name evidence="1" type="ORF">AFK24_25780</name>
</gene>
<name>A0A1C7Z008_PSESX</name>
<organism evidence="1 2">
    <name type="scientific">Pseudomonas syringae</name>
    <dbReference type="NCBI Taxonomy" id="317"/>
    <lineage>
        <taxon>Bacteria</taxon>
        <taxon>Pseudomonadati</taxon>
        <taxon>Pseudomonadota</taxon>
        <taxon>Gammaproteobacteria</taxon>
        <taxon>Pseudomonadales</taxon>
        <taxon>Pseudomonadaceae</taxon>
        <taxon>Pseudomonas</taxon>
    </lineage>
</organism>
<evidence type="ECO:0000313" key="1">
    <source>
        <dbReference type="EMBL" id="OCR22500.1"/>
    </source>
</evidence>
<dbReference type="Proteomes" id="UP000093104">
    <property type="component" value="Unassembled WGS sequence"/>
</dbReference>
<reference evidence="1 2" key="1">
    <citation type="submission" date="2015-07" db="EMBL/GenBank/DDBJ databases">
        <title>Draft genome sequence of a diazotrophic, plant growth-promoting rhizobacterium of the Pseudomonas syringae complex.</title>
        <authorList>
            <person name="Patten C.L."/>
            <person name="Jeong H."/>
        </authorList>
    </citation>
    <scope>NUCLEOTIDE SEQUENCE [LARGE SCALE GENOMIC DNA]</scope>
    <source>
        <strain evidence="1 2">GR12-2</strain>
    </source>
</reference>
<evidence type="ECO:0000313" key="2">
    <source>
        <dbReference type="Proteomes" id="UP000093104"/>
    </source>
</evidence>
<dbReference type="EMBL" id="LGSI01000068">
    <property type="protein sequence ID" value="OCR22500.1"/>
    <property type="molecule type" value="Genomic_DNA"/>
</dbReference>
<sequence length="66" mass="7762">MISASNRIAQRSINDEEIIEFKTYRRWMLRLAIFAGWELTGEWRRLEVTVRSSTFLIATLKAKVST</sequence>
<comment type="caution">
    <text evidence="1">The sequence shown here is derived from an EMBL/GenBank/DDBJ whole genome shotgun (WGS) entry which is preliminary data.</text>
</comment>
<protein>
    <submittedName>
        <fullName evidence="1">Uncharacterized protein</fullName>
    </submittedName>
</protein>
<proteinExistence type="predicted"/>